<name>A0A3A4R0E8_9BACT</name>
<evidence type="ECO:0000256" key="1">
    <source>
        <dbReference type="SAM" id="Phobius"/>
    </source>
</evidence>
<dbReference type="EMBL" id="QZJZ01000071">
    <property type="protein sequence ID" value="RJP58103.1"/>
    <property type="molecule type" value="Genomic_DNA"/>
</dbReference>
<protein>
    <recommendedName>
        <fullName evidence="4">Type II secretion system protein</fullName>
    </recommendedName>
</protein>
<comment type="caution">
    <text evidence="2">The sequence shown here is derived from an EMBL/GenBank/DDBJ whole genome shotgun (WGS) entry which is preliminary data.</text>
</comment>
<evidence type="ECO:0000313" key="2">
    <source>
        <dbReference type="EMBL" id="RJP58103.1"/>
    </source>
</evidence>
<dbReference type="AlphaFoldDB" id="A0A3A4R0E8"/>
<feature type="transmembrane region" description="Helical" evidence="1">
    <location>
        <begin position="12"/>
        <end position="34"/>
    </location>
</feature>
<evidence type="ECO:0008006" key="4">
    <source>
        <dbReference type="Google" id="ProtNLM"/>
    </source>
</evidence>
<keyword evidence="1" id="KW-0472">Membrane</keyword>
<sequence>MAASPKKLVSQYGFLLMEAVLAIMIVSAGTVAIMRTYATSLAAGTISQQYLEASMLIEQIIAQTLSQQEITAGLTNGSFEYPYEAYSWEQTVEEVYPEFEMTEEEMAEEPVPPGTETEDTAQQAVYLLKKISVKVMWQYRSTDKELLYSTATIRELPQEETEDLKSEF</sequence>
<evidence type="ECO:0000313" key="3">
    <source>
        <dbReference type="Proteomes" id="UP000266426"/>
    </source>
</evidence>
<keyword evidence="1" id="KW-1133">Transmembrane helix</keyword>
<reference evidence="2 3" key="1">
    <citation type="journal article" date="2017" name="ISME J.">
        <title>Energy and carbon metabolisms in a deep terrestrial subsurface fluid microbial community.</title>
        <authorList>
            <person name="Momper L."/>
            <person name="Jungbluth S.P."/>
            <person name="Lee M.D."/>
            <person name="Amend J.P."/>
        </authorList>
    </citation>
    <scope>NUCLEOTIDE SEQUENCE [LARGE SCALE GENOMIC DNA]</scope>
    <source>
        <strain evidence="2">SURF_26</strain>
    </source>
</reference>
<dbReference type="Proteomes" id="UP000266426">
    <property type="component" value="Unassembled WGS sequence"/>
</dbReference>
<proteinExistence type="predicted"/>
<accession>A0A3A4R0E8</accession>
<keyword evidence="1" id="KW-0812">Transmembrane</keyword>
<organism evidence="2 3">
    <name type="scientific">Candidatus Auribacter fodinae</name>
    <dbReference type="NCBI Taxonomy" id="2093366"/>
    <lineage>
        <taxon>Bacteria</taxon>
        <taxon>Pseudomonadati</taxon>
        <taxon>Candidatus Auribacterota</taxon>
        <taxon>Candidatus Auribacteria</taxon>
        <taxon>Candidatus Auribacterales</taxon>
        <taxon>Candidatus Auribacteraceae</taxon>
        <taxon>Candidatus Auribacter</taxon>
    </lineage>
</organism>
<gene>
    <name evidence="2" type="ORF">C4541_08730</name>
</gene>